<sequence>MKWKISLLGQKLVKPGLETLWSSNIVPKPSREDRRPERPVLKLHKCERTSHLAKACTKRTEINEVQVIEEVQCSEEKEESEKDSAISDDTPEEDYPIEKIKAFFEAAEVYNYLPQYS</sequence>
<reference evidence="2" key="1">
    <citation type="submission" date="2021-03" db="EMBL/GenBank/DDBJ databases">
        <title>Draft genome sequence of rust myrtle Austropuccinia psidii MF-1, a brazilian biotype.</title>
        <authorList>
            <person name="Quecine M.C."/>
            <person name="Pachon D.M.R."/>
            <person name="Bonatelli M.L."/>
            <person name="Correr F.H."/>
            <person name="Franceschini L.M."/>
            <person name="Leite T.F."/>
            <person name="Margarido G.R.A."/>
            <person name="Almeida C.A."/>
            <person name="Ferrarezi J.A."/>
            <person name="Labate C.A."/>
        </authorList>
    </citation>
    <scope>NUCLEOTIDE SEQUENCE</scope>
    <source>
        <strain evidence="2">MF-1</strain>
    </source>
</reference>
<organism evidence="2 3">
    <name type="scientific">Austropuccinia psidii MF-1</name>
    <dbReference type="NCBI Taxonomy" id="1389203"/>
    <lineage>
        <taxon>Eukaryota</taxon>
        <taxon>Fungi</taxon>
        <taxon>Dikarya</taxon>
        <taxon>Basidiomycota</taxon>
        <taxon>Pucciniomycotina</taxon>
        <taxon>Pucciniomycetes</taxon>
        <taxon>Pucciniales</taxon>
        <taxon>Sphaerophragmiaceae</taxon>
        <taxon>Austropuccinia</taxon>
    </lineage>
</organism>
<dbReference type="Proteomes" id="UP000765509">
    <property type="component" value="Unassembled WGS sequence"/>
</dbReference>
<proteinExistence type="predicted"/>
<protein>
    <submittedName>
        <fullName evidence="2">Uncharacterized protein</fullName>
    </submittedName>
</protein>
<comment type="caution">
    <text evidence="2">The sequence shown here is derived from an EMBL/GenBank/DDBJ whole genome shotgun (WGS) entry which is preliminary data.</text>
</comment>
<evidence type="ECO:0000313" key="2">
    <source>
        <dbReference type="EMBL" id="MBW0539469.1"/>
    </source>
</evidence>
<dbReference type="EMBL" id="AVOT02044105">
    <property type="protein sequence ID" value="MBW0539469.1"/>
    <property type="molecule type" value="Genomic_DNA"/>
</dbReference>
<keyword evidence="3" id="KW-1185">Reference proteome</keyword>
<evidence type="ECO:0000313" key="3">
    <source>
        <dbReference type="Proteomes" id="UP000765509"/>
    </source>
</evidence>
<accession>A0A9Q3II04</accession>
<evidence type="ECO:0000256" key="1">
    <source>
        <dbReference type="SAM" id="MobiDB-lite"/>
    </source>
</evidence>
<feature type="region of interest" description="Disordered" evidence="1">
    <location>
        <begin position="71"/>
        <end position="94"/>
    </location>
</feature>
<name>A0A9Q3II04_9BASI</name>
<dbReference type="AlphaFoldDB" id="A0A9Q3II04"/>
<gene>
    <name evidence="2" type="ORF">O181_079184</name>
</gene>